<dbReference type="PROSITE" id="PS51183">
    <property type="entry name" value="JMJN"/>
    <property type="match status" value="1"/>
</dbReference>
<feature type="domain" description="PHD-type" evidence="16">
    <location>
        <begin position="455"/>
        <end position="505"/>
    </location>
</feature>
<keyword evidence="8" id="KW-0862">Zinc</keyword>
<dbReference type="GO" id="GO:0034647">
    <property type="term" value="F:histone H3K4me/H3K4me2/H3K4me3 demethylase activity"/>
    <property type="evidence" value="ECO:0007669"/>
    <property type="project" value="UniProtKB-EC"/>
</dbReference>
<dbReference type="CDD" id="cd16100">
    <property type="entry name" value="ARID"/>
    <property type="match status" value="1"/>
</dbReference>
<dbReference type="InterPro" id="IPR019786">
    <property type="entry name" value="Zinc_finger_PHD-type_CS"/>
</dbReference>
<dbReference type="Pfam" id="PF02375">
    <property type="entry name" value="JmjN"/>
    <property type="match status" value="1"/>
</dbReference>
<dbReference type="FunFam" id="2.60.120.650:FF:000014">
    <property type="entry name" value="PHD transcription factor (Rum1)"/>
    <property type="match status" value="1"/>
</dbReference>
<feature type="compositionally biased region" description="Low complexity" evidence="15">
    <location>
        <begin position="1671"/>
        <end position="1683"/>
    </location>
</feature>
<comment type="similarity">
    <text evidence="3">Belongs to the JARID1 histone demethylase family.</text>
</comment>
<dbReference type="InterPro" id="IPR003349">
    <property type="entry name" value="JmjN"/>
</dbReference>
<keyword evidence="14" id="KW-0175">Coiled coil</keyword>
<evidence type="ECO:0000256" key="2">
    <source>
        <dbReference type="ARBA" id="ARBA00004123"/>
    </source>
</evidence>
<dbReference type="SMART" id="SM00558">
    <property type="entry name" value="JmjC"/>
    <property type="match status" value="1"/>
</dbReference>
<keyword evidence="11" id="KW-0539">Nucleus</keyword>
<evidence type="ECO:0000256" key="9">
    <source>
        <dbReference type="ARBA" id="ARBA00023002"/>
    </source>
</evidence>
<dbReference type="OrthoDB" id="1678912at2759"/>
<dbReference type="Pfam" id="PF08429">
    <property type="entry name" value="PLU-1"/>
    <property type="match status" value="1"/>
</dbReference>
<dbReference type="EMBL" id="KN831771">
    <property type="protein sequence ID" value="KIM46481.1"/>
    <property type="molecule type" value="Genomic_DNA"/>
</dbReference>
<comment type="subcellular location">
    <subcellularLocation>
        <location evidence="2">Nucleus</location>
    </subcellularLocation>
</comment>
<comment type="cofactor">
    <cofactor evidence="1">
        <name>Fe(2+)</name>
        <dbReference type="ChEBI" id="CHEBI:29033"/>
    </cofactor>
</comment>
<name>A0A0C3CRD9_HEBCY</name>
<feature type="region of interest" description="Disordered" evidence="15">
    <location>
        <begin position="1"/>
        <end position="92"/>
    </location>
</feature>
<keyword evidence="6" id="KW-0677">Repeat</keyword>
<dbReference type="PROSITE" id="PS51184">
    <property type="entry name" value="JMJC"/>
    <property type="match status" value="1"/>
</dbReference>
<evidence type="ECO:0000256" key="10">
    <source>
        <dbReference type="ARBA" id="ARBA00023004"/>
    </source>
</evidence>
<keyword evidence="21" id="KW-1185">Reference proteome</keyword>
<feature type="compositionally biased region" description="Polar residues" evidence="15">
    <location>
        <begin position="337"/>
        <end position="354"/>
    </location>
</feature>
<feature type="domain" description="JmjC" evidence="19">
    <location>
        <begin position="608"/>
        <end position="774"/>
    </location>
</feature>
<evidence type="ECO:0000259" key="17">
    <source>
        <dbReference type="PROSITE" id="PS51011"/>
    </source>
</evidence>
<dbReference type="PROSITE" id="PS50016">
    <property type="entry name" value="ZF_PHD_2"/>
    <property type="match status" value="1"/>
</dbReference>
<dbReference type="SMART" id="SM01014">
    <property type="entry name" value="ARID"/>
    <property type="match status" value="1"/>
</dbReference>
<dbReference type="GO" id="GO:0005634">
    <property type="term" value="C:nucleus"/>
    <property type="evidence" value="ECO:0007669"/>
    <property type="project" value="UniProtKB-SubCell"/>
</dbReference>
<dbReference type="PROSITE" id="PS51011">
    <property type="entry name" value="ARID"/>
    <property type="match status" value="1"/>
</dbReference>
<dbReference type="Pfam" id="PF01388">
    <property type="entry name" value="ARID"/>
    <property type="match status" value="1"/>
</dbReference>
<dbReference type="InterPro" id="IPR036431">
    <property type="entry name" value="ARID_dom_sf"/>
</dbReference>
<evidence type="ECO:0000256" key="7">
    <source>
        <dbReference type="ARBA" id="ARBA00022771"/>
    </source>
</evidence>
<dbReference type="InterPro" id="IPR013083">
    <property type="entry name" value="Znf_RING/FYVE/PHD"/>
</dbReference>
<evidence type="ECO:0000259" key="19">
    <source>
        <dbReference type="PROSITE" id="PS51184"/>
    </source>
</evidence>
<reference evidence="21" key="2">
    <citation type="submission" date="2015-01" db="EMBL/GenBank/DDBJ databases">
        <title>Evolutionary Origins and Diversification of the Mycorrhizal Mutualists.</title>
        <authorList>
            <consortium name="DOE Joint Genome Institute"/>
            <consortium name="Mycorrhizal Genomics Consortium"/>
            <person name="Kohler A."/>
            <person name="Kuo A."/>
            <person name="Nagy L.G."/>
            <person name="Floudas D."/>
            <person name="Copeland A."/>
            <person name="Barry K.W."/>
            <person name="Cichocki N."/>
            <person name="Veneault-Fourrey C."/>
            <person name="LaButti K."/>
            <person name="Lindquist E.A."/>
            <person name="Lipzen A."/>
            <person name="Lundell T."/>
            <person name="Morin E."/>
            <person name="Murat C."/>
            <person name="Riley R."/>
            <person name="Ohm R."/>
            <person name="Sun H."/>
            <person name="Tunlid A."/>
            <person name="Henrissat B."/>
            <person name="Grigoriev I.V."/>
            <person name="Hibbett D.S."/>
            <person name="Martin F."/>
        </authorList>
    </citation>
    <scope>NUCLEOTIDE SEQUENCE [LARGE SCALE GENOMIC DNA]</scope>
    <source>
        <strain evidence="21">h7</strain>
    </source>
</reference>
<dbReference type="SMART" id="SM00249">
    <property type="entry name" value="PHD"/>
    <property type="match status" value="3"/>
</dbReference>
<feature type="region of interest" description="Disordered" evidence="15">
    <location>
        <begin position="327"/>
        <end position="413"/>
    </location>
</feature>
<dbReference type="PANTHER" id="PTHR10694:SF33">
    <property type="entry name" value="LYSINE-SPECIFIC DEMETHYLASE 5"/>
    <property type="match status" value="1"/>
</dbReference>
<evidence type="ECO:0000259" key="16">
    <source>
        <dbReference type="PROSITE" id="PS50016"/>
    </source>
</evidence>
<dbReference type="InterPro" id="IPR001965">
    <property type="entry name" value="Znf_PHD"/>
</dbReference>
<evidence type="ECO:0000256" key="4">
    <source>
        <dbReference type="ARBA" id="ARBA00012902"/>
    </source>
</evidence>
<dbReference type="PROSITE" id="PS01359">
    <property type="entry name" value="ZF_PHD_1"/>
    <property type="match status" value="1"/>
</dbReference>
<evidence type="ECO:0000256" key="12">
    <source>
        <dbReference type="ARBA" id="ARBA00048734"/>
    </source>
</evidence>
<feature type="compositionally biased region" description="Low complexity" evidence="15">
    <location>
        <begin position="355"/>
        <end position="369"/>
    </location>
</feature>
<feature type="region of interest" description="Disordered" evidence="15">
    <location>
        <begin position="1640"/>
        <end position="1867"/>
    </location>
</feature>
<evidence type="ECO:0000256" key="14">
    <source>
        <dbReference type="SAM" id="Coils"/>
    </source>
</evidence>
<dbReference type="HOGENOM" id="CLU_000991_5_2_1"/>
<feature type="compositionally biased region" description="Basic and acidic residues" evidence="15">
    <location>
        <begin position="1764"/>
        <end position="1778"/>
    </location>
</feature>
<dbReference type="InterPro" id="IPR011011">
    <property type="entry name" value="Znf_FYVE_PHD"/>
</dbReference>
<dbReference type="GO" id="GO:0008270">
    <property type="term" value="F:zinc ion binding"/>
    <property type="evidence" value="ECO:0007669"/>
    <property type="project" value="UniProtKB-KW"/>
</dbReference>
<dbReference type="Pfam" id="PF02373">
    <property type="entry name" value="JmjC"/>
    <property type="match status" value="1"/>
</dbReference>
<dbReference type="InterPro" id="IPR019787">
    <property type="entry name" value="Znf_PHD-finger"/>
</dbReference>
<dbReference type="Proteomes" id="UP000053424">
    <property type="component" value="Unassembled WGS sequence"/>
</dbReference>
<feature type="compositionally biased region" description="Low complexity" evidence="15">
    <location>
        <begin position="1"/>
        <end position="13"/>
    </location>
</feature>
<feature type="region of interest" description="Disordered" evidence="15">
    <location>
        <begin position="971"/>
        <end position="998"/>
    </location>
</feature>
<reference evidence="20 21" key="1">
    <citation type="submission" date="2014-04" db="EMBL/GenBank/DDBJ databases">
        <authorList>
            <consortium name="DOE Joint Genome Institute"/>
            <person name="Kuo A."/>
            <person name="Gay G."/>
            <person name="Dore J."/>
            <person name="Kohler A."/>
            <person name="Nagy L.G."/>
            <person name="Floudas D."/>
            <person name="Copeland A."/>
            <person name="Barry K.W."/>
            <person name="Cichocki N."/>
            <person name="Veneault-Fourrey C."/>
            <person name="LaButti K."/>
            <person name="Lindquist E.A."/>
            <person name="Lipzen A."/>
            <person name="Lundell T."/>
            <person name="Morin E."/>
            <person name="Murat C."/>
            <person name="Sun H."/>
            <person name="Tunlid A."/>
            <person name="Henrissat B."/>
            <person name="Grigoriev I.V."/>
            <person name="Hibbett D.S."/>
            <person name="Martin F."/>
            <person name="Nordberg H.P."/>
            <person name="Cantor M.N."/>
            <person name="Hua S.X."/>
        </authorList>
    </citation>
    <scope>NUCLEOTIDE SEQUENCE [LARGE SCALE GENOMIC DNA]</scope>
    <source>
        <strain evidence="21">h7</strain>
    </source>
</reference>
<evidence type="ECO:0000256" key="11">
    <source>
        <dbReference type="ARBA" id="ARBA00023242"/>
    </source>
</evidence>
<dbReference type="InterPro" id="IPR001606">
    <property type="entry name" value="ARID_dom"/>
</dbReference>
<dbReference type="SMART" id="SM00545">
    <property type="entry name" value="JmjN"/>
    <property type="match status" value="1"/>
</dbReference>
<dbReference type="SMART" id="SM00501">
    <property type="entry name" value="BRIGHT"/>
    <property type="match status" value="1"/>
</dbReference>
<evidence type="ECO:0000256" key="15">
    <source>
        <dbReference type="SAM" id="MobiDB-lite"/>
    </source>
</evidence>
<gene>
    <name evidence="20" type="ORF">M413DRAFT_24200</name>
</gene>
<dbReference type="FunFam" id="1.10.150.60:FF:000016">
    <property type="entry name" value="Putative Lysine-specific demethylase 5B"/>
    <property type="match status" value="1"/>
</dbReference>
<feature type="compositionally biased region" description="Low complexity" evidence="15">
    <location>
        <begin position="1752"/>
        <end position="1763"/>
    </location>
</feature>
<evidence type="ECO:0000256" key="3">
    <source>
        <dbReference type="ARBA" id="ARBA00006801"/>
    </source>
</evidence>
<dbReference type="SUPFAM" id="SSF57903">
    <property type="entry name" value="FYVE/PHD zinc finger"/>
    <property type="match status" value="2"/>
</dbReference>
<protein>
    <recommendedName>
        <fullName evidence="4">[histone H3]-trimethyl-L-lysine(4) demethylase</fullName>
        <ecNumber evidence="4">1.14.11.67</ecNumber>
    </recommendedName>
</protein>
<feature type="domain" description="JmjN" evidence="18">
    <location>
        <begin position="162"/>
        <end position="203"/>
    </location>
</feature>
<dbReference type="Pfam" id="PF00628">
    <property type="entry name" value="PHD"/>
    <property type="match status" value="1"/>
</dbReference>
<dbReference type="Gene3D" id="2.30.30.1150">
    <property type="match status" value="1"/>
</dbReference>
<dbReference type="Gene3D" id="1.10.150.60">
    <property type="entry name" value="ARID DNA-binding domain"/>
    <property type="match status" value="1"/>
</dbReference>
<feature type="compositionally biased region" description="Polar residues" evidence="15">
    <location>
        <begin position="71"/>
        <end position="81"/>
    </location>
</feature>
<keyword evidence="10" id="KW-0408">Iron</keyword>
<dbReference type="SUPFAM" id="SSF46774">
    <property type="entry name" value="ARID-like"/>
    <property type="match status" value="1"/>
</dbReference>
<evidence type="ECO:0000313" key="21">
    <source>
        <dbReference type="Proteomes" id="UP000053424"/>
    </source>
</evidence>
<feature type="coiled-coil region" evidence="14">
    <location>
        <begin position="1083"/>
        <end position="1110"/>
    </location>
</feature>
<dbReference type="SUPFAM" id="SSF51197">
    <property type="entry name" value="Clavaminate synthase-like"/>
    <property type="match status" value="1"/>
</dbReference>
<dbReference type="PANTHER" id="PTHR10694">
    <property type="entry name" value="LYSINE-SPECIFIC DEMETHYLASE"/>
    <property type="match status" value="1"/>
</dbReference>
<dbReference type="Gene3D" id="2.60.120.650">
    <property type="entry name" value="Cupin"/>
    <property type="match status" value="1"/>
</dbReference>
<dbReference type="EC" id="1.14.11.67" evidence="4"/>
<dbReference type="InterPro" id="IPR003347">
    <property type="entry name" value="JmjC_dom"/>
</dbReference>
<proteinExistence type="inferred from homology"/>
<dbReference type="Pfam" id="PF21323">
    <property type="entry name" value="KDM5_C-hel"/>
    <property type="match status" value="1"/>
</dbReference>
<dbReference type="STRING" id="686832.A0A0C3CRD9"/>
<dbReference type="Pfam" id="PF02928">
    <property type="entry name" value="zf-C5HC2"/>
    <property type="match status" value="1"/>
</dbReference>
<sequence length="1867" mass="210499">MHGSTSSTTPRGTPSRRGKSPRFSSESGPQAGSSTLPTDFANKPPTTFISSLDIPVQGAIPIDPETEKTSEPTSAVQPTPTETRRAPRKSKTDALAALNNQARSSSNGPDDMDVTEDLTEKYRNAPPIPVPRYLDLSTVKTSTRRTPNNAPREPRPFGLIDCPEFFPTQEEFKDPMAYIKSISPTAKDYGICKIIPPADWKMPFVTDTENFRFKTRLQRLNNIEASSRAKLNFLEQLYQFHKQQGNPRVVVPTINHKPLDLWLLRKEVQRLGGHQVVTNDKKWSDLGRILGYRGIPGLSTQIKNSYTRVILPFEHFCERARNLPGMSPARDAHLRTHSSGKPSRLSTTVNSAEATSPPGSPLTTTSSPLSEPPDESESKDANGKPGSSKLRRSTRMGSQEQSPRRPISNGAVLSPILPPVFYDKEKPDMKIGTPEVRNTNVQAVNTPSPTIYREQQTCEICHKKHRGEEMLLCDGCDCGFHMFCLKPPLDSIPKDQWYCFTCLSGTGGDFGFDEGEEHSLSSFQARDKEFRRLWFESHPPANAHASSDGDIMKNRVGNVTVSEYDVEEEFWRLVQSPHETVEIEYGADVHSTTHGSAMPTTERQPLDPYSKDPWNLNNISILPDSLLRFIKSDISGMTVPWIYVGMAFSTFCWHNEDHYTYSINYMHWGETKTWYGIPGQDAEKFEAAIKREAPDLFEAQPDLLFQLVTLMNPQRLTEAGVQVYACNQRAGEFVVTFPKAYHAGFNHGFNFNEAVNFALPDWLPLGRDCAQRYREHRKLPVFSHDELLITITQQSQSIKTSMWLIDSLKEMTDREMADRQKSRTIGLGEILEETDRQEEDQYQCNICKAFCYLSQVTCPCSTKVVCVDHADLLCDNRSVGHILLRKRFIDEDLLETCNRFAERASIPSAWQIKLSKLLSESACPPLRSLRALLAEGDRINFPLPEMASLRKCVTKANEWVDSANSFIIRKQSRKRSRRSKGRPSGIDGSTLPDDPGDRPDRALEDLYILLHEVENLGFDCPEIAVLRNLAHEAEETKLKAATLLNASPAEQEREEFLQECKRLLIQGSSLNVLLDELMEVEKIVDREQLVNELEEKLDDVDATVTLEEVRQFVTRARLCGLPSDNKFMQMLDARQREGSDWESRARNLLEQPIKTLEELNEFADIDPNIPMDPTVYSRLMNARAKALDFEKQAKAWLACEPNGTKARLPDVMRLASRASKDFSIYSVQLLKRSADIAADLESRCENVLRNRYPNTDEDVFQAIAKWKVYAQDHLKMFVLPTFEKLEVQLRLHEDWIKQIPWYCAEHGATHSQPVLEDVMDSTRPDDDNPPADEFFTCICNMSVRPPPNGAQSDAVQCDHCFARFHGECAKNGGSCPFCDHHHWNGAIHKQRSFHFCYLPTMLSTAPDISKHYSEDYKQLEIIVHRVDRLSAVIGQFLSYTSAVENQRTEYIPQVRHYMRKLYKIQFAVSPNPDISFGLDLAGLHRILAGRPALTRPKKRKRPRFTFGQDIDKDAADATRCICRGRTTFPPGYPTVECESCNRRYHAGCVFLPTQFPPAARILCPICCLRKGKIYQYSDVRVIPNGRAEALTKEKQPLDVYVNTKEMLDTFSRSLVLKKLPPPQTHTLFVELVQFQPGLDGTMSTSASAPPPRPQMIMNHHIPPKAQHSNTGLSFSHHSSHGSLPAAHSSESSMASFPAVPTPSGHAPPPPPWSRWGTMSTPTMPPSTQRRRSNGTPQPSASSSKKRKHVEEPPLQQHQQQRPPEQQHHQQHPSEEDMRPIYSSSSYPLKRHAGPLLTPTTLSPPLRPAQPPQQTLSPSLAMIMSPTNQTVHASPPRTHQLPPLRNGSSGSPVLPPMNTLISGDARPV</sequence>
<evidence type="ECO:0000259" key="18">
    <source>
        <dbReference type="PROSITE" id="PS51183"/>
    </source>
</evidence>
<feature type="compositionally biased region" description="Basic residues" evidence="15">
    <location>
        <begin position="971"/>
        <end position="981"/>
    </location>
</feature>
<evidence type="ECO:0000313" key="20">
    <source>
        <dbReference type="EMBL" id="KIM46481.1"/>
    </source>
</evidence>
<evidence type="ECO:0000256" key="1">
    <source>
        <dbReference type="ARBA" id="ARBA00001954"/>
    </source>
</evidence>
<dbReference type="GO" id="GO:0000785">
    <property type="term" value="C:chromatin"/>
    <property type="evidence" value="ECO:0007669"/>
    <property type="project" value="TreeGrafter"/>
</dbReference>
<feature type="compositionally biased region" description="Low complexity" evidence="15">
    <location>
        <begin position="1713"/>
        <end position="1727"/>
    </location>
</feature>
<comment type="catalytic activity">
    <reaction evidence="12">
        <text>N(6),N(6),N(6)-trimethyl-L-lysyl(4)-[histone H3] + 3 2-oxoglutarate + 3 O2 = L-lysyl(4)-[histone H3] + 3 formaldehyde + 3 succinate + 3 CO2</text>
        <dbReference type="Rhea" id="RHEA:60208"/>
        <dbReference type="Rhea" id="RHEA-COMP:15537"/>
        <dbReference type="Rhea" id="RHEA-COMP:15547"/>
        <dbReference type="ChEBI" id="CHEBI:15379"/>
        <dbReference type="ChEBI" id="CHEBI:16526"/>
        <dbReference type="ChEBI" id="CHEBI:16810"/>
        <dbReference type="ChEBI" id="CHEBI:16842"/>
        <dbReference type="ChEBI" id="CHEBI:29969"/>
        <dbReference type="ChEBI" id="CHEBI:30031"/>
        <dbReference type="ChEBI" id="CHEBI:61961"/>
        <dbReference type="EC" id="1.14.11.67"/>
    </reaction>
</comment>
<dbReference type="GO" id="GO:0003677">
    <property type="term" value="F:DNA binding"/>
    <property type="evidence" value="ECO:0007669"/>
    <property type="project" value="InterPro"/>
</dbReference>
<keyword evidence="7 13" id="KW-0863">Zinc-finger</keyword>
<evidence type="ECO:0000256" key="8">
    <source>
        <dbReference type="ARBA" id="ARBA00022833"/>
    </source>
</evidence>
<feature type="domain" description="ARID" evidence="17">
    <location>
        <begin position="227"/>
        <end position="318"/>
    </location>
</feature>
<dbReference type="InterPro" id="IPR048615">
    <property type="entry name" value="KDM5_C-hel"/>
</dbReference>
<evidence type="ECO:0000256" key="13">
    <source>
        <dbReference type="PROSITE-ProRule" id="PRU00146"/>
    </source>
</evidence>
<organism evidence="20 21">
    <name type="scientific">Hebeloma cylindrosporum</name>
    <dbReference type="NCBI Taxonomy" id="76867"/>
    <lineage>
        <taxon>Eukaryota</taxon>
        <taxon>Fungi</taxon>
        <taxon>Dikarya</taxon>
        <taxon>Basidiomycota</taxon>
        <taxon>Agaricomycotina</taxon>
        <taxon>Agaricomycetes</taxon>
        <taxon>Agaricomycetidae</taxon>
        <taxon>Agaricales</taxon>
        <taxon>Agaricineae</taxon>
        <taxon>Hymenogastraceae</taxon>
        <taxon>Hebeloma</taxon>
    </lineage>
</organism>
<feature type="compositionally biased region" description="Low complexity" evidence="15">
    <location>
        <begin position="1794"/>
        <end position="1803"/>
    </location>
</feature>
<dbReference type="InterPro" id="IPR004198">
    <property type="entry name" value="Znf_C5HC2"/>
</dbReference>
<accession>A0A0C3CRD9</accession>
<feature type="compositionally biased region" description="Polar residues" evidence="15">
    <location>
        <begin position="22"/>
        <end position="37"/>
    </location>
</feature>
<evidence type="ECO:0000256" key="6">
    <source>
        <dbReference type="ARBA" id="ARBA00022737"/>
    </source>
</evidence>
<dbReference type="GO" id="GO:0006355">
    <property type="term" value="P:regulation of DNA-templated transcription"/>
    <property type="evidence" value="ECO:0007669"/>
    <property type="project" value="TreeGrafter"/>
</dbReference>
<feature type="compositionally biased region" description="Polar residues" evidence="15">
    <location>
        <begin position="1733"/>
        <end position="1742"/>
    </location>
</feature>
<dbReference type="Gene3D" id="3.30.40.10">
    <property type="entry name" value="Zinc/RING finger domain, C3HC4 (zinc finger)"/>
    <property type="match status" value="1"/>
</dbReference>
<keyword evidence="5" id="KW-0479">Metal-binding</keyword>
<keyword evidence="9" id="KW-0560">Oxidoreductase</keyword>
<evidence type="ECO:0000256" key="5">
    <source>
        <dbReference type="ARBA" id="ARBA00022723"/>
    </source>
</evidence>
<dbReference type="InterPro" id="IPR013637">
    <property type="entry name" value="Lys_sp_deMease-like_dom"/>
</dbReference>